<dbReference type="Proteomes" id="UP000053237">
    <property type="component" value="Unassembled WGS sequence"/>
</dbReference>
<reference evidence="1 2" key="1">
    <citation type="submission" date="2012-05" db="EMBL/GenBank/DDBJ databases">
        <title>Recombination and specialization in a pathogen metapopulation.</title>
        <authorList>
            <person name="Gardiner A."/>
            <person name="Kemen E."/>
            <person name="Schultz-Larsen T."/>
            <person name="MacLean D."/>
            <person name="Van Oosterhout C."/>
            <person name="Jones J.D.G."/>
        </authorList>
    </citation>
    <scope>NUCLEOTIDE SEQUENCE [LARGE SCALE GENOMIC DNA]</scope>
    <source>
        <strain evidence="1 2">Ac Nc2</strain>
    </source>
</reference>
<proteinExistence type="predicted"/>
<sequence length="329" mass="37322">MLESFLFQCNTLRVCTIATRIPPSWNLGVQAIGHRQNAIGRVYVMLTDEFEYQIHQWCTSKVSSIEMSEDAMLKKVSQERNQQTGAFLRKYDIRNPVFFQESKKSTLLSTLSAPIDAEDENKQNNDPSVRCIVIFGGKQEAVCRECLALHSKWLAIRIYHIFFDSRRTSAELCVFPSVHQSNVILENCKDKFCAGITASNLISCQKMDSIFPLHEEVLKKAYYASGLNQNVALGHGKGTAADKLKVVLGQVAMKRMQSIHRISLSDPTISKLENTLAILDPENMHCLTIRAYEYKRWYCLKCKLGKSNKFARLVSNLSLVSDGSYQYQA</sequence>
<comment type="caution">
    <text evidence="1">The sequence shown here is derived from an EMBL/GenBank/DDBJ whole genome shotgun (WGS) entry which is preliminary data.</text>
</comment>
<organism evidence="1 2">
    <name type="scientific">Albugo candida</name>
    <dbReference type="NCBI Taxonomy" id="65357"/>
    <lineage>
        <taxon>Eukaryota</taxon>
        <taxon>Sar</taxon>
        <taxon>Stramenopiles</taxon>
        <taxon>Oomycota</taxon>
        <taxon>Peronosporomycetes</taxon>
        <taxon>Albuginales</taxon>
        <taxon>Albuginaceae</taxon>
        <taxon>Albugo</taxon>
    </lineage>
</organism>
<evidence type="ECO:0000313" key="1">
    <source>
        <dbReference type="EMBL" id="CCI45744.1"/>
    </source>
</evidence>
<dbReference type="AlphaFoldDB" id="A0A024GGA9"/>
<keyword evidence="2" id="KW-1185">Reference proteome</keyword>
<protein>
    <submittedName>
        <fullName evidence="1">Uncharacterized protein</fullName>
    </submittedName>
</protein>
<evidence type="ECO:0000313" key="2">
    <source>
        <dbReference type="Proteomes" id="UP000053237"/>
    </source>
</evidence>
<dbReference type="InParanoid" id="A0A024GGA9"/>
<dbReference type="EMBL" id="CAIX01000107">
    <property type="protein sequence ID" value="CCI45744.1"/>
    <property type="molecule type" value="Genomic_DNA"/>
</dbReference>
<gene>
    <name evidence="1" type="ORF">BN9_066540</name>
</gene>
<name>A0A024GGA9_9STRA</name>
<accession>A0A024GGA9</accession>